<evidence type="ECO:0000256" key="2">
    <source>
        <dbReference type="ARBA" id="ARBA00022771"/>
    </source>
</evidence>
<protein>
    <recommendedName>
        <fullName evidence="4">FLYWCH-type domain-containing protein</fullName>
    </recommendedName>
</protein>
<keyword evidence="3" id="KW-0862">Zinc</keyword>
<reference evidence="5" key="1">
    <citation type="submission" date="2015-09" db="EMBL/GenBank/DDBJ databases">
        <title>De novo assembly of Pectinophora gossypiella (Pink Bollworm) gut transcriptome.</title>
        <authorList>
            <person name="Tassone E.E."/>
        </authorList>
    </citation>
    <scope>NUCLEOTIDE SEQUENCE</scope>
</reference>
<dbReference type="Gene3D" id="2.20.25.240">
    <property type="match status" value="1"/>
</dbReference>
<proteinExistence type="predicted"/>
<accession>A0A1E1W508</accession>
<dbReference type="InterPro" id="IPR007588">
    <property type="entry name" value="Znf_FLYWCH"/>
</dbReference>
<feature type="domain" description="FLYWCH-type" evidence="4">
    <location>
        <begin position="5"/>
        <end position="61"/>
    </location>
</feature>
<dbReference type="EMBL" id="GDQN01009010">
    <property type="protein sequence ID" value="JAT82044.1"/>
    <property type="molecule type" value="Transcribed_RNA"/>
</dbReference>
<feature type="non-terminal residue" evidence="5">
    <location>
        <position position="1"/>
    </location>
</feature>
<evidence type="ECO:0000256" key="3">
    <source>
        <dbReference type="ARBA" id="ARBA00022833"/>
    </source>
</evidence>
<evidence type="ECO:0000313" key="5">
    <source>
        <dbReference type="EMBL" id="JAT82044.1"/>
    </source>
</evidence>
<keyword evidence="1" id="KW-0479">Metal-binding</keyword>
<organism evidence="5">
    <name type="scientific">Pectinophora gossypiella</name>
    <name type="common">Cotton pink bollworm</name>
    <name type="synonym">Depressaria gossypiella</name>
    <dbReference type="NCBI Taxonomy" id="13191"/>
    <lineage>
        <taxon>Eukaryota</taxon>
        <taxon>Metazoa</taxon>
        <taxon>Ecdysozoa</taxon>
        <taxon>Arthropoda</taxon>
        <taxon>Hexapoda</taxon>
        <taxon>Insecta</taxon>
        <taxon>Pterygota</taxon>
        <taxon>Neoptera</taxon>
        <taxon>Endopterygota</taxon>
        <taxon>Lepidoptera</taxon>
        <taxon>Glossata</taxon>
        <taxon>Ditrysia</taxon>
        <taxon>Gelechioidea</taxon>
        <taxon>Gelechiidae</taxon>
        <taxon>Apatetrinae</taxon>
        <taxon>Pectinophora</taxon>
    </lineage>
</organism>
<dbReference type="GO" id="GO:0008270">
    <property type="term" value="F:zinc ion binding"/>
    <property type="evidence" value="ECO:0007669"/>
    <property type="project" value="UniProtKB-KW"/>
</dbReference>
<feature type="non-terminal residue" evidence="5">
    <location>
        <position position="115"/>
    </location>
</feature>
<name>A0A1E1W508_PECGO</name>
<keyword evidence="2" id="KW-0863">Zinc-finger</keyword>
<evidence type="ECO:0000259" key="4">
    <source>
        <dbReference type="Pfam" id="PF04500"/>
    </source>
</evidence>
<dbReference type="Pfam" id="PF04500">
    <property type="entry name" value="FLYWCH"/>
    <property type="match status" value="1"/>
</dbReference>
<evidence type="ECO:0000256" key="1">
    <source>
        <dbReference type="ARBA" id="ARBA00022723"/>
    </source>
</evidence>
<dbReference type="AlphaFoldDB" id="A0A1E1W508"/>
<gene>
    <name evidence="5" type="ORF">g.3640</name>
</gene>
<sequence length="115" mass="13277">EEMQFIASERGKKLLLYSGYKYSLHKKNKNGTVTWRCTKRGECATSITVNDNNVVMRQPNHVCNPEFMKLEADKCFDNMKLAVTNNFEPIPKIFEKIEQDFIELNGESSLSELPI</sequence>